<dbReference type="InterPro" id="IPR016155">
    <property type="entry name" value="Mopterin_synth/thiamin_S_b"/>
</dbReference>
<dbReference type="Pfam" id="PF03658">
    <property type="entry name" value="Ub-RnfH"/>
    <property type="match status" value="1"/>
</dbReference>
<sequence>MSKLIKIEVAYALPDQQRILALEVEAGCTIEEAIHRSGMLALFPEIDLTQQKVGIFSKARRLSDGVKEGDRIEIYRPLTIDPKQARRLKAKKTAGK</sequence>
<dbReference type="PANTHER" id="PTHR37483:SF1">
    <property type="entry name" value="UPF0125 PROTEIN RATB"/>
    <property type="match status" value="1"/>
</dbReference>
<dbReference type="InterPro" id="IPR005346">
    <property type="entry name" value="RnfH"/>
</dbReference>
<dbReference type="Proteomes" id="UP000254720">
    <property type="component" value="Unassembled WGS sequence"/>
</dbReference>
<dbReference type="PANTHER" id="PTHR37483">
    <property type="entry name" value="UPF0125 PROTEIN RATB"/>
    <property type="match status" value="1"/>
</dbReference>
<accession>A0A370GXS6</accession>
<comment type="similarity">
    <text evidence="1 2">Belongs to the UPF0125 (RnfH) family.</text>
</comment>
<dbReference type="Gene3D" id="3.10.20.280">
    <property type="entry name" value="RnfH-like"/>
    <property type="match status" value="1"/>
</dbReference>
<dbReference type="SUPFAM" id="SSF54285">
    <property type="entry name" value="MoaD/ThiS"/>
    <property type="match status" value="1"/>
</dbReference>
<proteinExistence type="inferred from homology"/>
<keyword evidence="4" id="KW-1185">Reference proteome</keyword>
<evidence type="ECO:0000313" key="4">
    <source>
        <dbReference type="Proteomes" id="UP000254720"/>
    </source>
</evidence>
<dbReference type="AlphaFoldDB" id="A0A370GXS6"/>
<evidence type="ECO:0000313" key="3">
    <source>
        <dbReference type="EMBL" id="RDI48050.1"/>
    </source>
</evidence>
<comment type="caution">
    <text evidence="3">The sequence shown here is derived from an EMBL/GenBank/DDBJ whole genome shotgun (WGS) entry which is preliminary data.</text>
</comment>
<dbReference type="NCBIfam" id="NF002490">
    <property type="entry name" value="PRK01777.1"/>
    <property type="match status" value="1"/>
</dbReference>
<name>A0A370GXS6_9COXI</name>
<dbReference type="HAMAP" id="MF_00460">
    <property type="entry name" value="UPF0125_RnfH"/>
    <property type="match status" value="1"/>
</dbReference>
<gene>
    <name evidence="3" type="ORF">C8D86_10314</name>
</gene>
<dbReference type="RefSeq" id="WP_114833531.1">
    <property type="nucleotide sequence ID" value="NZ_LR699114.1"/>
</dbReference>
<reference evidence="3 4" key="1">
    <citation type="submission" date="2018-07" db="EMBL/GenBank/DDBJ databases">
        <title>Genomic Encyclopedia of Type Strains, Phase IV (KMG-IV): sequencing the most valuable type-strain genomes for metagenomic binning, comparative biology and taxonomic classification.</title>
        <authorList>
            <person name="Goeker M."/>
        </authorList>
    </citation>
    <scope>NUCLEOTIDE SEQUENCE [LARGE SCALE GENOMIC DNA]</scope>
    <source>
        <strain evidence="3 4">DSM 16500</strain>
    </source>
</reference>
<dbReference type="OrthoDB" id="9796575at2"/>
<evidence type="ECO:0000256" key="1">
    <source>
        <dbReference type="ARBA" id="ARBA00010645"/>
    </source>
</evidence>
<organism evidence="3 4">
    <name type="scientific">Aquicella lusitana</name>
    <dbReference type="NCBI Taxonomy" id="254246"/>
    <lineage>
        <taxon>Bacteria</taxon>
        <taxon>Pseudomonadati</taxon>
        <taxon>Pseudomonadota</taxon>
        <taxon>Gammaproteobacteria</taxon>
        <taxon>Legionellales</taxon>
        <taxon>Coxiellaceae</taxon>
        <taxon>Aquicella</taxon>
    </lineage>
</organism>
<evidence type="ECO:0000256" key="2">
    <source>
        <dbReference type="HAMAP-Rule" id="MF_00460"/>
    </source>
</evidence>
<protein>
    <recommendedName>
        <fullName evidence="2">UPF0125 protein C8D86_10314</fullName>
    </recommendedName>
</protein>
<dbReference type="EMBL" id="QQAX01000003">
    <property type="protein sequence ID" value="RDI48050.1"/>
    <property type="molecule type" value="Genomic_DNA"/>
</dbReference>
<dbReference type="InterPro" id="IPR037021">
    <property type="entry name" value="RnfH_sf"/>
</dbReference>